<accession>A0A913WZE1</accession>
<evidence type="ECO:0000256" key="1">
    <source>
        <dbReference type="SAM" id="SignalP"/>
    </source>
</evidence>
<feature type="chain" id="PRO_5037824139" evidence="1">
    <location>
        <begin position="25"/>
        <end position="122"/>
    </location>
</feature>
<dbReference type="KEGG" id="epa:110235341"/>
<dbReference type="AlphaFoldDB" id="A0A913WZE1"/>
<evidence type="ECO:0000313" key="2">
    <source>
        <dbReference type="EnsemblMetazoa" id="XP_020896454.2"/>
    </source>
</evidence>
<sequence>MKRSIAFFALMTITCILEITFNHAQDKRISTSHNGTDDCPQPRVGTCSCTYCRGKLCQVLCSGLDAMPRKLSLTVTHLEITQGSIQQVPKDYFLNHTSMFVLKIVCNHLSAKFRPPKNVRVL</sequence>
<proteinExistence type="predicted"/>
<protein>
    <submittedName>
        <fullName evidence="2">Uncharacterized protein</fullName>
    </submittedName>
</protein>
<evidence type="ECO:0000313" key="3">
    <source>
        <dbReference type="Proteomes" id="UP000887567"/>
    </source>
</evidence>
<name>A0A913WZE1_EXADI</name>
<reference evidence="2" key="1">
    <citation type="submission" date="2022-11" db="UniProtKB">
        <authorList>
            <consortium name="EnsemblMetazoa"/>
        </authorList>
    </citation>
    <scope>IDENTIFICATION</scope>
</reference>
<keyword evidence="1" id="KW-0732">Signal</keyword>
<dbReference type="RefSeq" id="XP_020896454.2">
    <property type="nucleotide sequence ID" value="XM_021040795.2"/>
</dbReference>
<feature type="signal peptide" evidence="1">
    <location>
        <begin position="1"/>
        <end position="24"/>
    </location>
</feature>
<keyword evidence="3" id="KW-1185">Reference proteome</keyword>
<dbReference type="EnsemblMetazoa" id="XM_021040795.2">
    <property type="protein sequence ID" value="XP_020896454.2"/>
    <property type="gene ID" value="LOC110235341"/>
</dbReference>
<dbReference type="GeneID" id="110235341"/>
<dbReference type="Proteomes" id="UP000887567">
    <property type="component" value="Unplaced"/>
</dbReference>
<organism evidence="2 3">
    <name type="scientific">Exaiptasia diaphana</name>
    <name type="common">Tropical sea anemone</name>
    <name type="synonym">Aiptasia pulchella</name>
    <dbReference type="NCBI Taxonomy" id="2652724"/>
    <lineage>
        <taxon>Eukaryota</taxon>
        <taxon>Metazoa</taxon>
        <taxon>Cnidaria</taxon>
        <taxon>Anthozoa</taxon>
        <taxon>Hexacorallia</taxon>
        <taxon>Actiniaria</taxon>
        <taxon>Aiptasiidae</taxon>
        <taxon>Exaiptasia</taxon>
    </lineage>
</organism>